<accession>C6BYY6</accession>
<evidence type="ECO:0000313" key="2">
    <source>
        <dbReference type="Proteomes" id="UP000002601"/>
    </source>
</evidence>
<reference evidence="1 2" key="1">
    <citation type="submission" date="2009-06" db="EMBL/GenBank/DDBJ databases">
        <title>Complete sequence of Desulfovibrio salexigens DSM 2638.</title>
        <authorList>
            <consortium name="US DOE Joint Genome Institute"/>
            <person name="Lucas S."/>
            <person name="Copeland A."/>
            <person name="Lapidus A."/>
            <person name="Glavina del Rio T."/>
            <person name="Tice H."/>
            <person name="Bruce D."/>
            <person name="Goodwin L."/>
            <person name="Pitluck S."/>
            <person name="Munk A.C."/>
            <person name="Brettin T."/>
            <person name="Detter J.C."/>
            <person name="Han C."/>
            <person name="Tapia R."/>
            <person name="Larimer F."/>
            <person name="Land M."/>
            <person name="Hauser L."/>
            <person name="Kyrpides N."/>
            <person name="Anderson I."/>
            <person name="Wall J.D."/>
            <person name="Arkin A.P."/>
            <person name="Dehal P."/>
            <person name="Chivian D."/>
            <person name="Giles B."/>
            <person name="Hazen T.C."/>
        </authorList>
    </citation>
    <scope>NUCLEOTIDE SEQUENCE [LARGE SCALE GENOMIC DNA]</scope>
    <source>
        <strain evidence="2">ATCC 14822 / DSM 2638 / NCIMB 8403 / VKM B-1763</strain>
    </source>
</reference>
<organism evidence="1 2">
    <name type="scientific">Maridesulfovibrio salexigens (strain ATCC 14822 / DSM 2638 / NCIMB 8403 / VKM B-1763)</name>
    <name type="common">Desulfovibrio salexigens</name>
    <dbReference type="NCBI Taxonomy" id="526222"/>
    <lineage>
        <taxon>Bacteria</taxon>
        <taxon>Pseudomonadati</taxon>
        <taxon>Thermodesulfobacteriota</taxon>
        <taxon>Desulfovibrionia</taxon>
        <taxon>Desulfovibrionales</taxon>
        <taxon>Desulfovibrionaceae</taxon>
        <taxon>Maridesulfovibrio</taxon>
    </lineage>
</organism>
<gene>
    <name evidence="1" type="ordered locus">Desal_0744</name>
</gene>
<dbReference type="eggNOG" id="ENOG5032C2G">
    <property type="taxonomic scope" value="Bacteria"/>
</dbReference>
<dbReference type="EMBL" id="CP001649">
    <property type="protein sequence ID" value="ACS78810.1"/>
    <property type="molecule type" value="Genomic_DNA"/>
</dbReference>
<dbReference type="AlphaFoldDB" id="C6BYY6"/>
<dbReference type="HOGENOM" id="CLU_1298115_0_0_7"/>
<evidence type="ECO:0000313" key="1">
    <source>
        <dbReference type="EMBL" id="ACS78810.1"/>
    </source>
</evidence>
<dbReference type="STRING" id="526222.Desal_0744"/>
<dbReference type="KEGG" id="dsa:Desal_0744"/>
<proteinExistence type="predicted"/>
<name>C6BYY6_MARSD</name>
<keyword evidence="2" id="KW-1185">Reference proteome</keyword>
<sequence>MQNVENTTKGVFMLKKSSLVKLFCLCLFIFLYGCAAHETKPTVPITVFNPTPGSFNVQVVLFDLKGNGLPQKVEAGVVPIEQNLIQSLEGIGYSYDPDGNANYMIEARIGSISPKLAAAGESQRVGFAYDGFYGDPFFAEYPVLINEWTPEIQRIRSGPNTCFITMQILVKESKAGRDSVVYHGTPRPMEVPYELGCPFSKCGQGTNQALASYLLDVFSKSARN</sequence>
<dbReference type="Proteomes" id="UP000002601">
    <property type="component" value="Chromosome"/>
</dbReference>
<protein>
    <submittedName>
        <fullName evidence="1">Uncharacterized protein</fullName>
    </submittedName>
</protein>